<evidence type="ECO:0000256" key="3">
    <source>
        <dbReference type="ARBA" id="ARBA00022475"/>
    </source>
</evidence>
<evidence type="ECO:0000256" key="1">
    <source>
        <dbReference type="ARBA" id="ARBA00004162"/>
    </source>
</evidence>
<dbReference type="AlphaFoldDB" id="A0A248TLJ5"/>
<dbReference type="KEGG" id="bko:CKF48_17980"/>
<protein>
    <recommendedName>
        <fullName evidence="10">ComG operon protein 3</fullName>
    </recommendedName>
</protein>
<keyword evidence="5 10" id="KW-0812">Transmembrane</keyword>
<feature type="chain" id="PRO_5035505993" description="ComG operon protein 3" evidence="11">
    <location>
        <begin position="10"/>
        <end position="105"/>
    </location>
</feature>
<name>A0A248TLJ5_9BACI</name>
<dbReference type="OrthoDB" id="1798043at2"/>
<proteinExistence type="inferred from homology"/>
<comment type="subunit">
    <text evidence="10">Homodimer.</text>
</comment>
<keyword evidence="4 11" id="KW-0488">Methylation</keyword>
<dbReference type="GO" id="GO:0030420">
    <property type="term" value="P:establishment of competence for transformation"/>
    <property type="evidence" value="ECO:0007669"/>
    <property type="project" value="UniProtKB-UniRule"/>
</dbReference>
<keyword evidence="6 10" id="KW-1133">Transmembrane helix</keyword>
<comment type="function">
    <text evidence="10">Required for transformation and DNA binding.</text>
</comment>
<evidence type="ECO:0000313" key="13">
    <source>
        <dbReference type="Proteomes" id="UP000215137"/>
    </source>
</evidence>
<dbReference type="PIRSF" id="PIRSF029928">
    <property type="entry name" value="Late_competence_ComGC"/>
    <property type="match status" value="1"/>
</dbReference>
<evidence type="ECO:0000313" key="12">
    <source>
        <dbReference type="EMBL" id="ASV69021.1"/>
    </source>
</evidence>
<comment type="similarity">
    <text evidence="9 10">Belongs to the ComGC family.</text>
</comment>
<gene>
    <name evidence="12" type="ORF">CKF48_17980</name>
</gene>
<dbReference type="GO" id="GO:0009986">
    <property type="term" value="C:cell surface"/>
    <property type="evidence" value="ECO:0007669"/>
    <property type="project" value="UniProtKB-SubCell"/>
</dbReference>
<evidence type="ECO:0000256" key="5">
    <source>
        <dbReference type="ARBA" id="ARBA00022692"/>
    </source>
</evidence>
<dbReference type="PANTHER" id="PTHR30093">
    <property type="entry name" value="GENERAL SECRETION PATHWAY PROTEIN G"/>
    <property type="match status" value="1"/>
</dbReference>
<dbReference type="NCBIfam" id="NF040999">
    <property type="entry name" value="pilin_ComGC"/>
    <property type="match status" value="1"/>
</dbReference>
<dbReference type="RefSeq" id="WP_095372585.1">
    <property type="nucleotide sequence ID" value="NZ_CP022983.1"/>
</dbReference>
<keyword evidence="13" id="KW-1185">Reference proteome</keyword>
<sequence>MKNIKNEKGFTMIEMMIVLLVISVLLIITIPNITKNQSAINEKGCSAYTKMVQSQVQSYELANNKLPESLDVLVTEEYLNEGETTCPTGETLVLIDGIVTAVRDE</sequence>
<dbReference type="Gene3D" id="3.30.700.10">
    <property type="entry name" value="Glycoprotein, Type 4 Pilin"/>
    <property type="match status" value="1"/>
</dbReference>
<dbReference type="InterPro" id="IPR012902">
    <property type="entry name" value="N_methyl_site"/>
</dbReference>
<evidence type="ECO:0000256" key="7">
    <source>
        <dbReference type="ARBA" id="ARBA00023136"/>
    </source>
</evidence>
<keyword evidence="7 10" id="KW-0472">Membrane</keyword>
<keyword evidence="3 10" id="KW-1003">Cell membrane</keyword>
<dbReference type="Pfam" id="PF07963">
    <property type="entry name" value="N_methyl"/>
    <property type="match status" value="1"/>
</dbReference>
<evidence type="ECO:0000256" key="4">
    <source>
        <dbReference type="ARBA" id="ARBA00022481"/>
    </source>
</evidence>
<dbReference type="InterPro" id="IPR045584">
    <property type="entry name" value="Pilin-like"/>
</dbReference>
<dbReference type="EMBL" id="CP022983">
    <property type="protein sequence ID" value="ASV69021.1"/>
    <property type="molecule type" value="Genomic_DNA"/>
</dbReference>
<dbReference type="InterPro" id="IPR000983">
    <property type="entry name" value="Bac_GSPG_pilin"/>
</dbReference>
<evidence type="ECO:0000256" key="2">
    <source>
        <dbReference type="ARBA" id="ARBA00004241"/>
    </source>
</evidence>
<feature type="transmembrane region" description="Helical" evidence="10">
    <location>
        <begin position="12"/>
        <end position="33"/>
    </location>
</feature>
<dbReference type="InterPro" id="IPR016940">
    <property type="entry name" value="ComGC"/>
</dbReference>
<dbReference type="NCBIfam" id="TIGR02532">
    <property type="entry name" value="IV_pilin_GFxxxE"/>
    <property type="match status" value="1"/>
</dbReference>
<feature type="modified residue" description="N-methylphenylalanine" evidence="11">
    <location>
        <position position="10"/>
    </location>
</feature>
<keyword evidence="10" id="KW-0813">Transport</keyword>
<dbReference type="PRINTS" id="PR00813">
    <property type="entry name" value="BCTERIALGSPG"/>
</dbReference>
<evidence type="ECO:0000256" key="10">
    <source>
        <dbReference type="PIRNR" id="PIRNR029928"/>
    </source>
</evidence>
<dbReference type="Proteomes" id="UP000215137">
    <property type="component" value="Chromosome"/>
</dbReference>
<comment type="subcellular location">
    <subcellularLocation>
        <location evidence="1">Cell membrane</location>
        <topology evidence="1">Single-pass membrane protein</topology>
    </subcellularLocation>
    <subcellularLocation>
        <location evidence="2">Cell surface</location>
    </subcellularLocation>
</comment>
<organism evidence="12 13">
    <name type="scientific">Cytobacillus kochii</name>
    <dbReference type="NCBI Taxonomy" id="859143"/>
    <lineage>
        <taxon>Bacteria</taxon>
        <taxon>Bacillati</taxon>
        <taxon>Bacillota</taxon>
        <taxon>Bacilli</taxon>
        <taxon>Bacillales</taxon>
        <taxon>Bacillaceae</taxon>
        <taxon>Cytobacillus</taxon>
    </lineage>
</organism>
<evidence type="ECO:0000256" key="6">
    <source>
        <dbReference type="ARBA" id="ARBA00022989"/>
    </source>
</evidence>
<keyword evidence="8 10" id="KW-0178">Competence</keyword>
<dbReference type="GO" id="GO:0015628">
    <property type="term" value="P:protein secretion by the type II secretion system"/>
    <property type="evidence" value="ECO:0007669"/>
    <property type="project" value="InterPro"/>
</dbReference>
<reference evidence="12 13" key="1">
    <citation type="submission" date="2017-08" db="EMBL/GenBank/DDBJ databases">
        <title>Complete Genome Sequence of Bacillus kochii Oregon-R-modENCODE STRAIN BDGP4, isolated from Drosophila melanogaster gut.</title>
        <authorList>
            <person name="Wan K.H."/>
            <person name="Yu C."/>
            <person name="Park S."/>
            <person name="Hammonds A.S."/>
            <person name="Booth B.W."/>
            <person name="Celniker S.E."/>
        </authorList>
    </citation>
    <scope>NUCLEOTIDE SEQUENCE [LARGE SCALE GENOMIC DNA]</scope>
    <source>
        <strain evidence="12 13">BDGP4</strain>
    </source>
</reference>
<dbReference type="PANTHER" id="PTHR30093:SF2">
    <property type="entry name" value="TYPE II SECRETION SYSTEM PROTEIN H"/>
    <property type="match status" value="1"/>
</dbReference>
<evidence type="ECO:0000256" key="11">
    <source>
        <dbReference type="PIRSR" id="PIRSR029928-50"/>
    </source>
</evidence>
<dbReference type="SUPFAM" id="SSF54523">
    <property type="entry name" value="Pili subunits"/>
    <property type="match status" value="1"/>
</dbReference>
<evidence type="ECO:0000256" key="8">
    <source>
        <dbReference type="ARBA" id="ARBA00023287"/>
    </source>
</evidence>
<dbReference type="GO" id="GO:0005886">
    <property type="term" value="C:plasma membrane"/>
    <property type="evidence" value="ECO:0007669"/>
    <property type="project" value="UniProtKB-SubCell"/>
</dbReference>
<dbReference type="GO" id="GO:0015627">
    <property type="term" value="C:type II protein secretion system complex"/>
    <property type="evidence" value="ECO:0007669"/>
    <property type="project" value="InterPro"/>
</dbReference>
<feature type="propeptide" id="PRO_5035505994" evidence="11">
    <location>
        <begin position="1"/>
        <end position="9"/>
    </location>
</feature>
<accession>A0A248TLJ5</accession>
<evidence type="ECO:0000256" key="9">
    <source>
        <dbReference type="ARBA" id="ARBA00043982"/>
    </source>
</evidence>